<dbReference type="SUPFAM" id="SSF54495">
    <property type="entry name" value="UBC-like"/>
    <property type="match status" value="1"/>
</dbReference>
<gene>
    <name evidence="8" type="ORF">DMAD_12751</name>
</gene>
<evidence type="ECO:0000313" key="8">
    <source>
        <dbReference type="EMBL" id="BFF95330.1"/>
    </source>
</evidence>
<keyword evidence="2" id="KW-0808">Transferase</keyword>
<dbReference type="Pfam" id="PF00179">
    <property type="entry name" value="UQ_con"/>
    <property type="match status" value="1"/>
</dbReference>
<protein>
    <recommendedName>
        <fullName evidence="1">E2 ubiquitin-conjugating enzyme</fullName>
        <ecNumber evidence="1">2.3.2.23</ecNumber>
    </recommendedName>
</protein>
<keyword evidence="3" id="KW-0547">Nucleotide-binding</keyword>
<dbReference type="PANTHER" id="PTHR24068">
    <property type="entry name" value="UBIQUITIN-CONJUGATING ENZYME E2"/>
    <property type="match status" value="1"/>
</dbReference>
<accession>A0AAU9FIB6</accession>
<reference evidence="8 9" key="1">
    <citation type="submission" date="2024-02" db="EMBL/GenBank/DDBJ databases">
        <title>A chromosome-level genome assembly of Drosophila madeirensis, a fruit fly species endemic to Madeira island.</title>
        <authorList>
            <person name="Tomihara K."/>
            <person name="Llopart A."/>
            <person name="Yamamoto D."/>
        </authorList>
    </citation>
    <scope>NUCLEOTIDE SEQUENCE [LARGE SCALE GENOMIC DNA]</scope>
    <source>
        <strain evidence="8 9">RF1</strain>
    </source>
</reference>
<evidence type="ECO:0000313" key="9">
    <source>
        <dbReference type="Proteomes" id="UP001500889"/>
    </source>
</evidence>
<keyword evidence="4" id="KW-0833">Ubl conjugation pathway</keyword>
<proteinExistence type="predicted"/>
<feature type="domain" description="UBC core" evidence="7">
    <location>
        <begin position="88"/>
        <end position="233"/>
    </location>
</feature>
<evidence type="ECO:0000256" key="5">
    <source>
        <dbReference type="ARBA" id="ARBA00022840"/>
    </source>
</evidence>
<dbReference type="FunFam" id="3.10.110.10:FF:000060">
    <property type="entry name" value="Ubiquitin conjugating enzyme (UbcB)"/>
    <property type="match status" value="1"/>
</dbReference>
<dbReference type="SMART" id="SM00212">
    <property type="entry name" value="UBCc"/>
    <property type="match status" value="1"/>
</dbReference>
<keyword evidence="5" id="KW-0067">ATP-binding</keyword>
<sequence>MPPRRSARIMAQKAASSEEPHRRAAFLPAAQRLAAAGSRRPNYYPTRTNNRALQANRRQPTADIILRNTANSFFGVRAVEDNLAQIAMGHRRLRIELAKMMNNPTEGCQVMLLHNSIYHWKAIITGPTDTPYEGGHFELSIRFPNLYPCEPPFCELLTKIYHCNIEFGFICVDILGTKWSAALTVEKLLLSILSLLSDPNPHSPMNSAAAKMYLKNRTEHDRTAREWTALYAKPDTSTPISDE</sequence>
<dbReference type="EMBL" id="AP029264">
    <property type="protein sequence ID" value="BFF95330.1"/>
    <property type="molecule type" value="Genomic_DNA"/>
</dbReference>
<evidence type="ECO:0000256" key="2">
    <source>
        <dbReference type="ARBA" id="ARBA00022679"/>
    </source>
</evidence>
<dbReference type="Gene3D" id="3.10.110.10">
    <property type="entry name" value="Ubiquitin Conjugating Enzyme"/>
    <property type="match status" value="1"/>
</dbReference>
<name>A0AAU9FIB6_DROMD</name>
<evidence type="ECO:0000256" key="3">
    <source>
        <dbReference type="ARBA" id="ARBA00022741"/>
    </source>
</evidence>
<feature type="region of interest" description="Disordered" evidence="6">
    <location>
        <begin position="1"/>
        <end position="20"/>
    </location>
</feature>
<dbReference type="InterPro" id="IPR016135">
    <property type="entry name" value="UBQ-conjugating_enzyme/RWD"/>
</dbReference>
<evidence type="ECO:0000256" key="4">
    <source>
        <dbReference type="ARBA" id="ARBA00022786"/>
    </source>
</evidence>
<dbReference type="AlphaFoldDB" id="A0AAU9FIB6"/>
<evidence type="ECO:0000256" key="6">
    <source>
        <dbReference type="SAM" id="MobiDB-lite"/>
    </source>
</evidence>
<evidence type="ECO:0000256" key="1">
    <source>
        <dbReference type="ARBA" id="ARBA00012486"/>
    </source>
</evidence>
<dbReference type="EC" id="2.3.2.23" evidence="1"/>
<dbReference type="InterPro" id="IPR000608">
    <property type="entry name" value="UBC"/>
</dbReference>
<dbReference type="PROSITE" id="PS50127">
    <property type="entry name" value="UBC_2"/>
    <property type="match status" value="1"/>
</dbReference>
<dbReference type="Proteomes" id="UP001500889">
    <property type="component" value="Chromosome U"/>
</dbReference>
<keyword evidence="9" id="KW-1185">Reference proteome</keyword>
<organism evidence="8 9">
    <name type="scientific">Drosophila madeirensis</name>
    <name type="common">Fruit fly</name>
    <dbReference type="NCBI Taxonomy" id="30013"/>
    <lineage>
        <taxon>Eukaryota</taxon>
        <taxon>Metazoa</taxon>
        <taxon>Ecdysozoa</taxon>
        <taxon>Arthropoda</taxon>
        <taxon>Hexapoda</taxon>
        <taxon>Insecta</taxon>
        <taxon>Pterygota</taxon>
        <taxon>Neoptera</taxon>
        <taxon>Endopterygota</taxon>
        <taxon>Diptera</taxon>
        <taxon>Brachycera</taxon>
        <taxon>Muscomorpha</taxon>
        <taxon>Ephydroidea</taxon>
        <taxon>Drosophilidae</taxon>
        <taxon>Drosophila</taxon>
        <taxon>Sophophora</taxon>
    </lineage>
</organism>
<dbReference type="GO" id="GO:0061631">
    <property type="term" value="F:ubiquitin conjugating enzyme activity"/>
    <property type="evidence" value="ECO:0007669"/>
    <property type="project" value="UniProtKB-EC"/>
</dbReference>
<dbReference type="GO" id="GO:0005524">
    <property type="term" value="F:ATP binding"/>
    <property type="evidence" value="ECO:0007669"/>
    <property type="project" value="UniProtKB-KW"/>
</dbReference>
<evidence type="ECO:0000259" key="7">
    <source>
        <dbReference type="PROSITE" id="PS50127"/>
    </source>
</evidence>